<gene>
    <name evidence="1" type="ORF">JYP50_11065</name>
</gene>
<protein>
    <recommendedName>
        <fullName evidence="3">CheW-like domain-containing protein</fullName>
    </recommendedName>
</protein>
<reference evidence="1" key="1">
    <citation type="submission" date="2021-02" db="EMBL/GenBank/DDBJ databases">
        <title>PHA producing bacteria isolated from coastal sediment in Guangdong, Shenzhen.</title>
        <authorList>
            <person name="Zheng W."/>
            <person name="Yu S."/>
            <person name="Huang Y."/>
        </authorList>
    </citation>
    <scope>NUCLEOTIDE SEQUENCE</scope>
    <source>
        <strain evidence="1">TN14-10</strain>
    </source>
</reference>
<organism evidence="1 2">
    <name type="scientific">Parahaliea mediterranea</name>
    <dbReference type="NCBI Taxonomy" id="651086"/>
    <lineage>
        <taxon>Bacteria</taxon>
        <taxon>Pseudomonadati</taxon>
        <taxon>Pseudomonadota</taxon>
        <taxon>Gammaproteobacteria</taxon>
        <taxon>Cellvibrionales</taxon>
        <taxon>Halieaceae</taxon>
        <taxon>Parahaliea</taxon>
    </lineage>
</organism>
<dbReference type="AlphaFoldDB" id="A0A939DFA2"/>
<dbReference type="Proteomes" id="UP000664303">
    <property type="component" value="Unassembled WGS sequence"/>
</dbReference>
<evidence type="ECO:0000313" key="2">
    <source>
        <dbReference type="Proteomes" id="UP000664303"/>
    </source>
</evidence>
<evidence type="ECO:0000313" key="1">
    <source>
        <dbReference type="EMBL" id="MBN7797136.1"/>
    </source>
</evidence>
<accession>A0A939DFA2</accession>
<evidence type="ECO:0008006" key="3">
    <source>
        <dbReference type="Google" id="ProtNLM"/>
    </source>
</evidence>
<dbReference type="RefSeq" id="WP_206560581.1">
    <property type="nucleotide sequence ID" value="NZ_JAFKCZ010000007.1"/>
</dbReference>
<keyword evidence="2" id="KW-1185">Reference proteome</keyword>
<proteinExistence type="predicted"/>
<name>A0A939DFA2_9GAMM</name>
<sequence length="156" mass="16692">MGESALRKCLFLPRSASEIWAVPKNCLAEIVTLYRVDEQPPETLSWRGQEVPVVDAGRGERTPWRDPRARTGLVAILLGIDGCGCEYLGIPLRGVGLGLYEVPEDEVVDCPGEALPGSTGAFTWRGVTYQVPDLMTLLAGHGAAGPVTDGEQTQSA</sequence>
<dbReference type="EMBL" id="JAFKCZ010000007">
    <property type="protein sequence ID" value="MBN7797136.1"/>
    <property type="molecule type" value="Genomic_DNA"/>
</dbReference>
<comment type="caution">
    <text evidence="1">The sequence shown here is derived from an EMBL/GenBank/DDBJ whole genome shotgun (WGS) entry which is preliminary data.</text>
</comment>